<dbReference type="RefSeq" id="WP_012854083.1">
    <property type="nucleotide sequence ID" value="NC_013510.1"/>
</dbReference>
<evidence type="ECO:0000256" key="4">
    <source>
        <dbReference type="PROSITE-ProRule" id="PRU00335"/>
    </source>
</evidence>
<protein>
    <submittedName>
        <fullName evidence="6">Transcriptional regulator, TetR family</fullName>
    </submittedName>
</protein>
<reference evidence="6 7" key="1">
    <citation type="journal article" date="2011" name="Stand. Genomic Sci.">
        <title>Complete genome sequence of Thermomonospora curvata type strain (B9).</title>
        <authorList>
            <person name="Chertkov O."/>
            <person name="Sikorski J."/>
            <person name="Nolan M."/>
            <person name="Lapidus A."/>
            <person name="Lucas S."/>
            <person name="Del Rio T.G."/>
            <person name="Tice H."/>
            <person name="Cheng J.F."/>
            <person name="Goodwin L."/>
            <person name="Pitluck S."/>
            <person name="Liolios K."/>
            <person name="Ivanova N."/>
            <person name="Mavromatis K."/>
            <person name="Mikhailova N."/>
            <person name="Ovchinnikova G."/>
            <person name="Pati A."/>
            <person name="Chen A."/>
            <person name="Palaniappan K."/>
            <person name="Djao O.D."/>
            <person name="Land M."/>
            <person name="Hauser L."/>
            <person name="Chang Y.J."/>
            <person name="Jeffries C.D."/>
            <person name="Brettin T."/>
            <person name="Han C."/>
            <person name="Detter J.C."/>
            <person name="Rohde M."/>
            <person name="Goker M."/>
            <person name="Woyke T."/>
            <person name="Bristow J."/>
            <person name="Eisen J.A."/>
            <person name="Markowitz V."/>
            <person name="Hugenholtz P."/>
            <person name="Klenk H.P."/>
            <person name="Kyrpides N.C."/>
        </authorList>
    </citation>
    <scope>NUCLEOTIDE SEQUENCE [LARGE SCALE GENOMIC DNA]</scope>
    <source>
        <strain evidence="7">ATCC 19995 / DSM 43183 / JCM 3096 / KCTC 9072 / NBRC 15933 / NCIMB 10081 / Henssen B9</strain>
    </source>
</reference>
<dbReference type="OrthoDB" id="3210322at2"/>
<dbReference type="GO" id="GO:0000976">
    <property type="term" value="F:transcription cis-regulatory region binding"/>
    <property type="evidence" value="ECO:0007669"/>
    <property type="project" value="TreeGrafter"/>
</dbReference>
<evidence type="ECO:0000256" key="3">
    <source>
        <dbReference type="ARBA" id="ARBA00023163"/>
    </source>
</evidence>
<accession>D1ACZ0</accession>
<evidence type="ECO:0000313" key="7">
    <source>
        <dbReference type="Proteomes" id="UP000001918"/>
    </source>
</evidence>
<evidence type="ECO:0000256" key="2">
    <source>
        <dbReference type="ARBA" id="ARBA00023125"/>
    </source>
</evidence>
<proteinExistence type="predicted"/>
<dbReference type="HOGENOM" id="CLU_069356_9_1_11"/>
<dbReference type="AlphaFoldDB" id="D1ACZ0"/>
<dbReference type="PANTHER" id="PTHR30055">
    <property type="entry name" value="HTH-TYPE TRANSCRIPTIONAL REGULATOR RUTR"/>
    <property type="match status" value="1"/>
</dbReference>
<name>D1ACZ0_THECD</name>
<evidence type="ECO:0000259" key="5">
    <source>
        <dbReference type="PROSITE" id="PS50977"/>
    </source>
</evidence>
<dbReference type="SUPFAM" id="SSF46689">
    <property type="entry name" value="Homeodomain-like"/>
    <property type="match status" value="1"/>
</dbReference>
<sequence>MAETRRDRLRAATVEEIIRTARKLLVEQGQEAVTLRAIAREMGMTAPALYRYFDSHQELLSHLVGDLFNDLTDALYDALCTVPPGDLAGKFLVVSRAFRRWALAHEREYALLFGTPLPGLDIDRDDFATECGRRFGWVFMTLFLELWNKSPFPVRPDEELDPELRRQLERYRDWMSVSLPLGAMLTFIQCWVRLQGSVSLEVLGHLRFALDNPAPLFELMLAELAPQLGLRYSPPEE</sequence>
<dbReference type="EMBL" id="CP001738">
    <property type="protein sequence ID" value="ACY99299.1"/>
    <property type="molecule type" value="Genomic_DNA"/>
</dbReference>
<dbReference type="STRING" id="471852.Tcur_3766"/>
<dbReference type="SUPFAM" id="SSF48498">
    <property type="entry name" value="Tetracyclin repressor-like, C-terminal domain"/>
    <property type="match status" value="1"/>
</dbReference>
<evidence type="ECO:0000313" key="6">
    <source>
        <dbReference type="EMBL" id="ACY99299.1"/>
    </source>
</evidence>
<keyword evidence="3" id="KW-0804">Transcription</keyword>
<dbReference type="PRINTS" id="PR00455">
    <property type="entry name" value="HTHTETR"/>
</dbReference>
<dbReference type="InterPro" id="IPR050109">
    <property type="entry name" value="HTH-type_TetR-like_transc_reg"/>
</dbReference>
<dbReference type="Pfam" id="PF00440">
    <property type="entry name" value="TetR_N"/>
    <property type="match status" value="1"/>
</dbReference>
<keyword evidence="7" id="KW-1185">Reference proteome</keyword>
<evidence type="ECO:0000256" key="1">
    <source>
        <dbReference type="ARBA" id="ARBA00023015"/>
    </source>
</evidence>
<feature type="DNA-binding region" description="H-T-H motif" evidence="4">
    <location>
        <begin position="34"/>
        <end position="53"/>
    </location>
</feature>
<dbReference type="Pfam" id="PF13305">
    <property type="entry name" value="TetR_C_33"/>
    <property type="match status" value="1"/>
</dbReference>
<organism evidence="6 7">
    <name type="scientific">Thermomonospora curvata (strain ATCC 19995 / DSM 43183 / JCM 3096 / KCTC 9072 / NBRC 15933 / NCIMB 10081 / Henssen B9)</name>
    <dbReference type="NCBI Taxonomy" id="471852"/>
    <lineage>
        <taxon>Bacteria</taxon>
        <taxon>Bacillati</taxon>
        <taxon>Actinomycetota</taxon>
        <taxon>Actinomycetes</taxon>
        <taxon>Streptosporangiales</taxon>
        <taxon>Thermomonosporaceae</taxon>
        <taxon>Thermomonospora</taxon>
    </lineage>
</organism>
<dbReference type="KEGG" id="tcu:Tcur_3766"/>
<dbReference type="eggNOG" id="COG1309">
    <property type="taxonomic scope" value="Bacteria"/>
</dbReference>
<dbReference type="InterPro" id="IPR001647">
    <property type="entry name" value="HTH_TetR"/>
</dbReference>
<keyword evidence="2 4" id="KW-0238">DNA-binding</keyword>
<dbReference type="PROSITE" id="PS50977">
    <property type="entry name" value="HTH_TETR_2"/>
    <property type="match status" value="1"/>
</dbReference>
<dbReference type="GO" id="GO:0003700">
    <property type="term" value="F:DNA-binding transcription factor activity"/>
    <property type="evidence" value="ECO:0007669"/>
    <property type="project" value="TreeGrafter"/>
</dbReference>
<dbReference type="InterPro" id="IPR036271">
    <property type="entry name" value="Tet_transcr_reg_TetR-rel_C_sf"/>
</dbReference>
<dbReference type="Gene3D" id="1.10.357.10">
    <property type="entry name" value="Tetracycline Repressor, domain 2"/>
    <property type="match status" value="1"/>
</dbReference>
<dbReference type="InterPro" id="IPR025996">
    <property type="entry name" value="MT1864/Rv1816-like_C"/>
</dbReference>
<keyword evidence="1" id="KW-0805">Transcription regulation</keyword>
<dbReference type="InterPro" id="IPR009057">
    <property type="entry name" value="Homeodomain-like_sf"/>
</dbReference>
<feature type="domain" description="HTH tetR-type" evidence="5">
    <location>
        <begin position="11"/>
        <end position="71"/>
    </location>
</feature>
<dbReference type="Proteomes" id="UP000001918">
    <property type="component" value="Chromosome"/>
</dbReference>
<dbReference type="PANTHER" id="PTHR30055:SF243">
    <property type="entry name" value="HTH-TYPE TRANSCRIPTIONAL REGULATOR RV1816"/>
    <property type="match status" value="1"/>
</dbReference>
<gene>
    <name evidence="6" type="ordered locus">Tcur_3766</name>
</gene>